<keyword evidence="3" id="KW-0812">Transmembrane</keyword>
<evidence type="ECO:0000313" key="4">
    <source>
        <dbReference type="EMBL" id="KTB43298.1"/>
    </source>
</evidence>
<accession>A0A0W0G438</accession>
<keyword evidence="3" id="KW-1133">Transmembrane helix</keyword>
<dbReference type="AlphaFoldDB" id="A0A0W0G438"/>
<name>A0A0W0G438_MONRR</name>
<evidence type="ECO:0000256" key="1">
    <source>
        <dbReference type="SAM" id="Coils"/>
    </source>
</evidence>
<comment type="caution">
    <text evidence="4">The sequence shown here is derived from an EMBL/GenBank/DDBJ whole genome shotgun (WGS) entry which is preliminary data.</text>
</comment>
<keyword evidence="1" id="KW-0175">Coiled coil</keyword>
<protein>
    <submittedName>
        <fullName evidence="4">Uncharacterized protein</fullName>
    </submittedName>
</protein>
<organism evidence="4 5">
    <name type="scientific">Moniliophthora roreri</name>
    <name type="common">Frosty pod rot fungus</name>
    <name type="synonym">Monilia roreri</name>
    <dbReference type="NCBI Taxonomy" id="221103"/>
    <lineage>
        <taxon>Eukaryota</taxon>
        <taxon>Fungi</taxon>
        <taxon>Dikarya</taxon>
        <taxon>Basidiomycota</taxon>
        <taxon>Agaricomycotina</taxon>
        <taxon>Agaricomycetes</taxon>
        <taxon>Agaricomycetidae</taxon>
        <taxon>Agaricales</taxon>
        <taxon>Marasmiineae</taxon>
        <taxon>Marasmiaceae</taxon>
        <taxon>Moniliophthora</taxon>
    </lineage>
</organism>
<feature type="transmembrane region" description="Helical" evidence="3">
    <location>
        <begin position="21"/>
        <end position="40"/>
    </location>
</feature>
<reference evidence="4 5" key="1">
    <citation type="submission" date="2015-12" db="EMBL/GenBank/DDBJ databases">
        <title>Draft genome sequence of Moniliophthora roreri, the causal agent of frosty pod rot of cacao.</title>
        <authorList>
            <person name="Aime M.C."/>
            <person name="Diaz-Valderrama J.R."/>
            <person name="Kijpornyongpan T."/>
            <person name="Phillips-Mora W."/>
        </authorList>
    </citation>
    <scope>NUCLEOTIDE SEQUENCE [LARGE SCALE GENOMIC DNA]</scope>
    <source>
        <strain evidence="4 5">MCA 2952</strain>
    </source>
</reference>
<evidence type="ECO:0000256" key="3">
    <source>
        <dbReference type="SAM" id="Phobius"/>
    </source>
</evidence>
<gene>
    <name evidence="4" type="ORF">WG66_4125</name>
</gene>
<evidence type="ECO:0000256" key="2">
    <source>
        <dbReference type="SAM" id="MobiDB-lite"/>
    </source>
</evidence>
<dbReference type="EMBL" id="LATX01001207">
    <property type="protein sequence ID" value="KTB43298.1"/>
    <property type="molecule type" value="Genomic_DNA"/>
</dbReference>
<dbReference type="Proteomes" id="UP000054988">
    <property type="component" value="Unassembled WGS sequence"/>
</dbReference>
<evidence type="ECO:0000313" key="5">
    <source>
        <dbReference type="Proteomes" id="UP000054988"/>
    </source>
</evidence>
<proteinExistence type="predicted"/>
<feature type="region of interest" description="Disordered" evidence="2">
    <location>
        <begin position="158"/>
        <end position="178"/>
    </location>
</feature>
<feature type="coiled-coil region" evidence="1">
    <location>
        <begin position="72"/>
        <end position="99"/>
    </location>
</feature>
<keyword evidence="3" id="KW-0472">Membrane</keyword>
<sequence length="178" mass="20597">MSTLSTVPNLPPVPDGNSPTYLLYIPFAISLLVTASWPYFLSRYPCFTTSELTVKEKKAIEVYKKARANVSLVRFHDELEDKEHRLSDLKRKVSQIHLKELDLDRKSRSLWMIYLGFYPSLISEIIACYIKVDDLERDIQALVESDIQYRFRPEAVNSIENRHPGHSSPIRTDPARSK</sequence>